<proteinExistence type="predicted"/>
<dbReference type="RefSeq" id="WP_154576599.1">
    <property type="nucleotide sequence ID" value="NZ_VUMO01000009.1"/>
</dbReference>
<keyword evidence="2" id="KW-0408">Iron</keyword>
<evidence type="ECO:0000256" key="2">
    <source>
        <dbReference type="ARBA" id="ARBA00023004"/>
    </source>
</evidence>
<dbReference type="Proteomes" id="UP000461754">
    <property type="component" value="Unassembled WGS sequence"/>
</dbReference>
<dbReference type="PROSITE" id="PS00198">
    <property type="entry name" value="4FE4S_FER_1"/>
    <property type="match status" value="2"/>
</dbReference>
<evidence type="ECO:0000313" key="5">
    <source>
        <dbReference type="EMBL" id="MSS20226.1"/>
    </source>
</evidence>
<dbReference type="InterPro" id="IPR009051">
    <property type="entry name" value="Helical_ferredxn"/>
</dbReference>
<evidence type="ECO:0000256" key="3">
    <source>
        <dbReference type="ARBA" id="ARBA00023014"/>
    </source>
</evidence>
<dbReference type="NCBIfam" id="TIGR02910">
    <property type="entry name" value="sulfite_red_A"/>
    <property type="match status" value="1"/>
</dbReference>
<dbReference type="PROSITE" id="PS51379">
    <property type="entry name" value="4FE4S_FER_2"/>
    <property type="match status" value="2"/>
</dbReference>
<dbReference type="GO" id="GO:0046872">
    <property type="term" value="F:metal ion binding"/>
    <property type="evidence" value="ECO:0007669"/>
    <property type="project" value="UniProtKB-KW"/>
</dbReference>
<dbReference type="SUPFAM" id="SSF46548">
    <property type="entry name" value="alpha-helical ferredoxin"/>
    <property type="match status" value="1"/>
</dbReference>
<evidence type="ECO:0000256" key="1">
    <source>
        <dbReference type="ARBA" id="ARBA00022723"/>
    </source>
</evidence>
<feature type="domain" description="4Fe-4S ferredoxin-type" evidence="4">
    <location>
        <begin position="212"/>
        <end position="244"/>
    </location>
</feature>
<accession>A0A7X2NGY4</accession>
<protein>
    <submittedName>
        <fullName evidence="5">Anaerobic sulfite reductase subunit A</fullName>
    </submittedName>
</protein>
<dbReference type="Pfam" id="PF17179">
    <property type="entry name" value="Fer4_22"/>
    <property type="match status" value="1"/>
</dbReference>
<dbReference type="InterPro" id="IPR017896">
    <property type="entry name" value="4Fe4S_Fe-S-bd"/>
</dbReference>
<dbReference type="AlphaFoldDB" id="A0A7X2NGY4"/>
<dbReference type="PANTHER" id="PTHR40447">
    <property type="entry name" value="ANAEROBIC SULFITE REDUCTASE SUBUNIT A"/>
    <property type="match status" value="1"/>
</dbReference>
<keyword evidence="1" id="KW-0479">Metal-binding</keyword>
<comment type="caution">
    <text evidence="5">The sequence shown here is derived from an EMBL/GenBank/DDBJ whole genome shotgun (WGS) entry which is preliminary data.</text>
</comment>
<dbReference type="PANTHER" id="PTHR40447:SF1">
    <property type="entry name" value="ANAEROBIC SULFITE REDUCTASE SUBUNIT A"/>
    <property type="match status" value="1"/>
</dbReference>
<dbReference type="InterPro" id="IPR014259">
    <property type="entry name" value="Sulphite_reductase_A"/>
</dbReference>
<dbReference type="Gene3D" id="1.10.1060.10">
    <property type="entry name" value="Alpha-helical ferredoxin"/>
    <property type="match status" value="1"/>
</dbReference>
<evidence type="ECO:0000313" key="6">
    <source>
        <dbReference type="Proteomes" id="UP000461754"/>
    </source>
</evidence>
<reference evidence="5 6" key="1">
    <citation type="submission" date="2019-08" db="EMBL/GenBank/DDBJ databases">
        <title>In-depth cultivation of the pig gut microbiome towards novel bacterial diversity and tailored functional studies.</title>
        <authorList>
            <person name="Wylensek D."/>
            <person name="Hitch T.C.A."/>
            <person name="Clavel T."/>
        </authorList>
    </citation>
    <scope>NUCLEOTIDE SEQUENCE [LARGE SCALE GENOMIC DNA]</scope>
    <source>
        <strain evidence="5 6">RF-744-FAT-4</strain>
    </source>
</reference>
<dbReference type="EMBL" id="VUMO01000009">
    <property type="protein sequence ID" value="MSS20226.1"/>
    <property type="molecule type" value="Genomic_DNA"/>
</dbReference>
<evidence type="ECO:0000259" key="4">
    <source>
        <dbReference type="PROSITE" id="PS51379"/>
    </source>
</evidence>
<feature type="domain" description="4Fe-4S ferredoxin-type" evidence="4">
    <location>
        <begin position="295"/>
        <end position="323"/>
    </location>
</feature>
<sequence>MGYIADREQFSDFIDKLKEDYEIWAPKKFKGGGRFSDTDAVRYAVIESPDEIELNEKSAYSWKEAVLPPSETLFYFAENHAGETEGPAKKKLVFLRSCDLAAVKRMDQIYMKNGDPDYYYERRRKDMAFALIGCSESCENGFCVSMQSNMADNYDFSVDLVDGHYRLDCKKEAWDELLKMAGAASADVVPQRVTENKVKVNIPEDLSYKVGMSSMWDQYDSRCINCGRCNLVCPTCTCFTMQDVFYDDNGKVGERRRVQASCMVDGYTDVAGGGSYRQKNGQRMRFKTLHKVLDFRERFGYQMCVGCGRCDDICPEYISFSNIINHLEDGMKEVRGND</sequence>
<name>A0A7X2NGY4_9FIRM</name>
<dbReference type="GO" id="GO:0051536">
    <property type="term" value="F:iron-sulfur cluster binding"/>
    <property type="evidence" value="ECO:0007669"/>
    <property type="project" value="UniProtKB-KW"/>
</dbReference>
<gene>
    <name evidence="5" type="primary">asrA</name>
    <name evidence="5" type="ORF">FYJ52_07430</name>
</gene>
<organism evidence="5 6">
    <name type="scientific">Pseudoramibacter porci</name>
    <dbReference type="NCBI Taxonomy" id="2606631"/>
    <lineage>
        <taxon>Bacteria</taxon>
        <taxon>Bacillati</taxon>
        <taxon>Bacillota</taxon>
        <taxon>Clostridia</taxon>
        <taxon>Eubacteriales</taxon>
        <taxon>Eubacteriaceae</taxon>
        <taxon>Pseudoramibacter</taxon>
    </lineage>
</organism>
<dbReference type="InterPro" id="IPR017900">
    <property type="entry name" value="4Fe4S_Fe_S_CS"/>
</dbReference>
<keyword evidence="6" id="KW-1185">Reference proteome</keyword>
<keyword evidence="3" id="KW-0411">Iron-sulfur</keyword>